<keyword evidence="4 6" id="KW-0067">ATP-binding</keyword>
<dbReference type="SMART" id="SM00382">
    <property type="entry name" value="AAA"/>
    <property type="match status" value="1"/>
</dbReference>
<dbReference type="InterPro" id="IPR027417">
    <property type="entry name" value="P-loop_NTPase"/>
</dbReference>
<dbReference type="Gene3D" id="3.40.50.300">
    <property type="entry name" value="P-loop containing nucleotide triphosphate hydrolases"/>
    <property type="match status" value="1"/>
</dbReference>
<dbReference type="InterPro" id="IPR008995">
    <property type="entry name" value="Mo/tungstate-bd_C_term_dom"/>
</dbReference>
<dbReference type="InterPro" id="IPR012340">
    <property type="entry name" value="NA-bd_OB-fold"/>
</dbReference>
<dbReference type="GO" id="GO:0005524">
    <property type="term" value="F:ATP binding"/>
    <property type="evidence" value="ECO:0007669"/>
    <property type="project" value="UniProtKB-KW"/>
</dbReference>
<dbReference type="AlphaFoldDB" id="A0A344PMH8"/>
<dbReference type="PROSITE" id="PS50893">
    <property type="entry name" value="ABC_TRANSPORTER_2"/>
    <property type="match status" value="1"/>
</dbReference>
<comment type="similarity">
    <text evidence="1">Belongs to the ABC transporter superfamily.</text>
</comment>
<dbReference type="InterPro" id="IPR047641">
    <property type="entry name" value="ABC_transpr_MalK/UgpC-like"/>
</dbReference>
<dbReference type="InterPro" id="IPR013611">
    <property type="entry name" value="Transp-assoc_OB_typ2"/>
</dbReference>
<dbReference type="InterPro" id="IPR003439">
    <property type="entry name" value="ABC_transporter-like_ATP-bd"/>
</dbReference>
<name>A0A344PMH8_9RHOB</name>
<keyword evidence="7" id="KW-1185">Reference proteome</keyword>
<dbReference type="GO" id="GO:0016887">
    <property type="term" value="F:ATP hydrolysis activity"/>
    <property type="evidence" value="ECO:0007669"/>
    <property type="project" value="InterPro"/>
</dbReference>
<accession>A0A344PMH8</accession>
<feature type="domain" description="ABC transporter" evidence="5">
    <location>
        <begin position="7"/>
        <end position="237"/>
    </location>
</feature>
<dbReference type="Gene3D" id="2.40.50.100">
    <property type="match status" value="1"/>
</dbReference>
<dbReference type="RefSeq" id="WP_114076900.1">
    <property type="nucleotide sequence ID" value="NZ_CP030918.1"/>
</dbReference>
<reference evidence="7" key="1">
    <citation type="submission" date="2018-07" db="EMBL/GenBank/DDBJ databases">
        <title>Genome sequencing of Paracoccus sp. SC2-6.</title>
        <authorList>
            <person name="Heo J."/>
            <person name="Kim S.-J."/>
            <person name="Kwon S.-W."/>
        </authorList>
    </citation>
    <scope>NUCLEOTIDE SEQUENCE [LARGE SCALE GENOMIC DNA]</scope>
    <source>
        <strain evidence="7">SC2-6</strain>
    </source>
</reference>
<evidence type="ECO:0000256" key="1">
    <source>
        <dbReference type="ARBA" id="ARBA00005417"/>
    </source>
</evidence>
<dbReference type="KEGG" id="pars:DRW48_13610"/>
<dbReference type="SUPFAM" id="SSF50331">
    <property type="entry name" value="MOP-like"/>
    <property type="match status" value="1"/>
</dbReference>
<dbReference type="Pfam" id="PF08402">
    <property type="entry name" value="TOBE_2"/>
    <property type="match status" value="1"/>
</dbReference>
<dbReference type="GO" id="GO:0008643">
    <property type="term" value="P:carbohydrate transport"/>
    <property type="evidence" value="ECO:0007669"/>
    <property type="project" value="InterPro"/>
</dbReference>
<dbReference type="Proteomes" id="UP000252023">
    <property type="component" value="Chromosome"/>
</dbReference>
<dbReference type="CDD" id="cd03301">
    <property type="entry name" value="ABC_MalK_N"/>
    <property type="match status" value="1"/>
</dbReference>
<dbReference type="OrthoDB" id="8188565at2"/>
<evidence type="ECO:0000313" key="7">
    <source>
        <dbReference type="Proteomes" id="UP000252023"/>
    </source>
</evidence>
<dbReference type="Gene3D" id="2.40.50.140">
    <property type="entry name" value="Nucleic acid-binding proteins"/>
    <property type="match status" value="1"/>
</dbReference>
<evidence type="ECO:0000256" key="2">
    <source>
        <dbReference type="ARBA" id="ARBA00022448"/>
    </source>
</evidence>
<protein>
    <submittedName>
        <fullName evidence="6">ABC transporter ATP-binding protein</fullName>
    </submittedName>
</protein>
<dbReference type="FunFam" id="3.40.50.300:FF:000042">
    <property type="entry name" value="Maltose/maltodextrin ABC transporter, ATP-binding protein"/>
    <property type="match status" value="1"/>
</dbReference>
<dbReference type="PANTHER" id="PTHR43875:SF1">
    <property type="entry name" value="OSMOPROTECTIVE COMPOUNDS UPTAKE ATP-BINDING PROTEIN GGTA"/>
    <property type="match status" value="1"/>
</dbReference>
<dbReference type="GO" id="GO:0140359">
    <property type="term" value="F:ABC-type transporter activity"/>
    <property type="evidence" value="ECO:0007669"/>
    <property type="project" value="InterPro"/>
</dbReference>
<dbReference type="Pfam" id="PF00005">
    <property type="entry name" value="ABC_tran"/>
    <property type="match status" value="1"/>
</dbReference>
<evidence type="ECO:0000313" key="6">
    <source>
        <dbReference type="EMBL" id="AXC50583.1"/>
    </source>
</evidence>
<gene>
    <name evidence="6" type="ORF">DRW48_13610</name>
</gene>
<evidence type="ECO:0000259" key="5">
    <source>
        <dbReference type="PROSITE" id="PS50893"/>
    </source>
</evidence>
<organism evidence="6 7">
    <name type="scientific">Paracoccus suum</name>
    <dbReference type="NCBI Taxonomy" id="2259340"/>
    <lineage>
        <taxon>Bacteria</taxon>
        <taxon>Pseudomonadati</taxon>
        <taxon>Pseudomonadota</taxon>
        <taxon>Alphaproteobacteria</taxon>
        <taxon>Rhodobacterales</taxon>
        <taxon>Paracoccaceae</taxon>
        <taxon>Paracoccus</taxon>
    </lineage>
</organism>
<evidence type="ECO:0000256" key="4">
    <source>
        <dbReference type="ARBA" id="ARBA00022840"/>
    </source>
</evidence>
<dbReference type="InterPro" id="IPR003593">
    <property type="entry name" value="AAA+_ATPase"/>
</dbReference>
<keyword evidence="3" id="KW-0547">Nucleotide-binding</keyword>
<proteinExistence type="inferred from homology"/>
<sequence>MSGNDAVRFDGVVKRHGALAALKGVNFSIQPGEFFALLGPSGSGKSTTLRLMAGLDQPSEGRILFDGADVTAREAQDRDVAMVFQSYALYPHMTVGQNIAFPLEMAKVPKAQIVPQVAEAARKVSIGHLLDRKPGQLSGGQQQRCALARAIVRKANLFLLDEPLSNLDAKLRLETRAELKKLQRDLAVTTVYVTHDQEEALTLADRMAVFMDGEIVQIGTPAEVFARPNSLQVAGFIGSPPMNLMRAAVRGGAVTLAGQPMPVKLPARADGEVILGVRPSAVRLGREGVPVTVELVENLGDSAIAELAFADGTARARLSDAAVVTEGQHLSMSFAAKDIHLFDPATGARVEPE</sequence>
<keyword evidence="2" id="KW-0813">Transport</keyword>
<dbReference type="SUPFAM" id="SSF52540">
    <property type="entry name" value="P-loop containing nucleoside triphosphate hydrolases"/>
    <property type="match status" value="1"/>
</dbReference>
<dbReference type="PANTHER" id="PTHR43875">
    <property type="entry name" value="MALTODEXTRIN IMPORT ATP-BINDING PROTEIN MSMX"/>
    <property type="match status" value="1"/>
</dbReference>
<dbReference type="InterPro" id="IPR015855">
    <property type="entry name" value="ABC_transpr_MalK-like"/>
</dbReference>
<dbReference type="EMBL" id="CP030918">
    <property type="protein sequence ID" value="AXC50583.1"/>
    <property type="molecule type" value="Genomic_DNA"/>
</dbReference>
<dbReference type="GO" id="GO:0055052">
    <property type="term" value="C:ATP-binding cassette (ABC) transporter complex, substrate-binding subunit-containing"/>
    <property type="evidence" value="ECO:0007669"/>
    <property type="project" value="TreeGrafter"/>
</dbReference>
<evidence type="ECO:0000256" key="3">
    <source>
        <dbReference type="ARBA" id="ARBA00022741"/>
    </source>
</evidence>